<reference evidence="2 3" key="1">
    <citation type="submission" date="2023-04" db="EMBL/GenBank/DDBJ databases">
        <title>Jannaschia ovalis sp. nov., a marine bacterium isolated from sea tidal flat.</title>
        <authorList>
            <person name="Kwon D.Y."/>
            <person name="Kim J.-J."/>
        </authorList>
    </citation>
    <scope>NUCLEOTIDE SEQUENCE [LARGE SCALE GENOMIC DNA]</scope>
    <source>
        <strain evidence="2 3">GRR-S6-38</strain>
    </source>
</reference>
<organism evidence="2 3">
    <name type="scientific">Jannaschia ovalis</name>
    <dbReference type="NCBI Taxonomy" id="3038773"/>
    <lineage>
        <taxon>Bacteria</taxon>
        <taxon>Pseudomonadati</taxon>
        <taxon>Pseudomonadota</taxon>
        <taxon>Alphaproteobacteria</taxon>
        <taxon>Rhodobacterales</taxon>
        <taxon>Roseobacteraceae</taxon>
        <taxon>Jannaschia</taxon>
    </lineage>
</organism>
<name>A0ABY8LCJ0_9RHOB</name>
<dbReference type="Proteomes" id="UP001243420">
    <property type="component" value="Chromosome"/>
</dbReference>
<proteinExistence type="predicted"/>
<dbReference type="Pfam" id="PF13468">
    <property type="entry name" value="Glyoxalase_3"/>
    <property type="match status" value="1"/>
</dbReference>
<gene>
    <name evidence="2" type="ORF">P8627_01940</name>
</gene>
<protein>
    <submittedName>
        <fullName evidence="2">VOC family protein</fullName>
    </submittedName>
</protein>
<keyword evidence="3" id="KW-1185">Reference proteome</keyword>
<dbReference type="EMBL" id="CP122537">
    <property type="protein sequence ID" value="WGH79046.1"/>
    <property type="molecule type" value="Genomic_DNA"/>
</dbReference>
<dbReference type="Gene3D" id="3.10.180.10">
    <property type="entry name" value="2,3-Dihydroxybiphenyl 1,2-Dioxygenase, domain 1"/>
    <property type="match status" value="1"/>
</dbReference>
<feature type="domain" description="Glyoxalase-like" evidence="1">
    <location>
        <begin position="4"/>
        <end position="171"/>
    </location>
</feature>
<dbReference type="RefSeq" id="WP_279965812.1">
    <property type="nucleotide sequence ID" value="NZ_CP122537.1"/>
</dbReference>
<dbReference type="InterPro" id="IPR025870">
    <property type="entry name" value="Glyoxalase-like_dom"/>
</dbReference>
<evidence type="ECO:0000313" key="2">
    <source>
        <dbReference type="EMBL" id="WGH79046.1"/>
    </source>
</evidence>
<evidence type="ECO:0000259" key="1">
    <source>
        <dbReference type="Pfam" id="PF13468"/>
    </source>
</evidence>
<evidence type="ECO:0000313" key="3">
    <source>
        <dbReference type="Proteomes" id="UP001243420"/>
    </source>
</evidence>
<sequence length="200" mass="21636">MPVFDHFAVSAATLAEGVAHVEAQTGHVMGPGGVHELMGTHNRLSGLAPGEYMEVIAIDPAAPAPGRARWFDLDRRSGPPRLSNWIARTDDLEGRIAAFPRAGRILSFARGPFRWRMAVPDDGILPFEGCFPALIQWDSARPRFPDDGLRLTRLELRHPEAPALAEALAGLIDDPRISVAPGALRLTATLDTPEGARTLI</sequence>
<accession>A0ABY8LCJ0</accession>
<dbReference type="InterPro" id="IPR029068">
    <property type="entry name" value="Glyas_Bleomycin-R_OHBP_Dase"/>
</dbReference>